<evidence type="ECO:0000313" key="2">
    <source>
        <dbReference type="Proteomes" id="UP001500298"/>
    </source>
</evidence>
<evidence type="ECO:0000313" key="1">
    <source>
        <dbReference type="EMBL" id="GAA4832563.1"/>
    </source>
</evidence>
<gene>
    <name evidence="1" type="ORF">GCM10023331_17200</name>
</gene>
<dbReference type="EMBL" id="BAABJX010000026">
    <property type="protein sequence ID" value="GAA4832563.1"/>
    <property type="molecule type" value="Genomic_DNA"/>
</dbReference>
<keyword evidence="2" id="KW-1185">Reference proteome</keyword>
<dbReference type="Proteomes" id="UP001500298">
    <property type="component" value="Unassembled WGS sequence"/>
</dbReference>
<accession>A0ABP9DBV3</accession>
<proteinExistence type="predicted"/>
<organism evidence="1 2">
    <name type="scientific">Algivirga pacifica</name>
    <dbReference type="NCBI Taxonomy" id="1162670"/>
    <lineage>
        <taxon>Bacteria</taxon>
        <taxon>Pseudomonadati</taxon>
        <taxon>Bacteroidota</taxon>
        <taxon>Cytophagia</taxon>
        <taxon>Cytophagales</taxon>
        <taxon>Flammeovirgaceae</taxon>
        <taxon>Algivirga</taxon>
    </lineage>
</organism>
<name>A0ABP9DBV3_9BACT</name>
<sequence length="483" mass="55317">MTSCALFKEPEEEFIPIEDYLQINQSSDELVRGINDLTFLNNSPDSIQSFECFLNGELIYRSDFQESEYNVRFDTFNYPNGSYELVAILTTINGEVSKEILGMNIHNYQLDFSFAPDYFRTAEQAFLLVTDEQGTLQYIEPVVNGGQYHFKDYNGAIDETFLVHVFYGNQLHSYYANASLSSWNWVNQEEELLEETDSLGTVMVEMDLHPHIPKAFFGTVSGSDSTFHEVEIVQDTLHSLAMEVVKNHSNLYLSYEVEDTVFVALKAAQQPGDTVRLSLDDFTAYSKHQISISETNSFQYRLMDNESRHLLTKGSTNTSSITTYTPDQHWENFYFTGTDTGAQFNRTYEHWGTVLPSDIVWNTHTFEYTVQSDALSFQQESSASWAEISLEGGTGTQKRFWTLHLPAESLSIKVPKLPNEVLPNFLYGRYEVKEVTWKTPGTVKGYEEYLSRLSSGALKKGMENKTYETIVMRIENEEDNEGE</sequence>
<protein>
    <recommendedName>
        <fullName evidence="3">Lipoprotein</fullName>
    </recommendedName>
</protein>
<comment type="caution">
    <text evidence="1">The sequence shown here is derived from an EMBL/GenBank/DDBJ whole genome shotgun (WGS) entry which is preliminary data.</text>
</comment>
<evidence type="ECO:0008006" key="3">
    <source>
        <dbReference type="Google" id="ProtNLM"/>
    </source>
</evidence>
<reference evidence="2" key="1">
    <citation type="journal article" date="2019" name="Int. J. Syst. Evol. Microbiol.">
        <title>The Global Catalogue of Microorganisms (GCM) 10K type strain sequencing project: providing services to taxonomists for standard genome sequencing and annotation.</title>
        <authorList>
            <consortium name="The Broad Institute Genomics Platform"/>
            <consortium name="The Broad Institute Genome Sequencing Center for Infectious Disease"/>
            <person name="Wu L."/>
            <person name="Ma J."/>
        </authorList>
    </citation>
    <scope>NUCLEOTIDE SEQUENCE [LARGE SCALE GENOMIC DNA]</scope>
    <source>
        <strain evidence="2">JCM 18326</strain>
    </source>
</reference>